<feature type="signal peptide" evidence="1">
    <location>
        <begin position="1"/>
        <end position="26"/>
    </location>
</feature>
<dbReference type="Pfam" id="PF16138">
    <property type="entry name" value="DUF4846"/>
    <property type="match status" value="1"/>
</dbReference>
<accession>A0ABW5JF93</accession>
<comment type="caution">
    <text evidence="2">The sequence shown here is derived from an EMBL/GenBank/DDBJ whole genome shotgun (WGS) entry which is preliminary data.</text>
</comment>
<feature type="chain" id="PRO_5047227274" evidence="1">
    <location>
        <begin position="27"/>
        <end position="283"/>
    </location>
</feature>
<keyword evidence="3" id="KW-1185">Reference proteome</keyword>
<reference evidence="3" key="1">
    <citation type="journal article" date="2019" name="Int. J. Syst. Evol. Microbiol.">
        <title>The Global Catalogue of Microorganisms (GCM) 10K type strain sequencing project: providing services to taxonomists for standard genome sequencing and annotation.</title>
        <authorList>
            <consortium name="The Broad Institute Genomics Platform"/>
            <consortium name="The Broad Institute Genome Sequencing Center for Infectious Disease"/>
            <person name="Wu L."/>
            <person name="Ma J."/>
        </authorList>
    </citation>
    <scope>NUCLEOTIDE SEQUENCE [LARGE SCALE GENOMIC DNA]</scope>
    <source>
        <strain evidence="3">KCTC 52344</strain>
    </source>
</reference>
<evidence type="ECO:0000256" key="1">
    <source>
        <dbReference type="SAM" id="SignalP"/>
    </source>
</evidence>
<dbReference type="InterPro" id="IPR032315">
    <property type="entry name" value="DUF4846"/>
</dbReference>
<dbReference type="RefSeq" id="WP_340238640.1">
    <property type="nucleotide sequence ID" value="NZ_JBBEWC010000010.1"/>
</dbReference>
<proteinExistence type="predicted"/>
<evidence type="ECO:0000313" key="3">
    <source>
        <dbReference type="Proteomes" id="UP001597510"/>
    </source>
</evidence>
<dbReference type="Proteomes" id="UP001597510">
    <property type="component" value="Unassembled WGS sequence"/>
</dbReference>
<protein>
    <submittedName>
        <fullName evidence="2">DUF4846 domain-containing protein</fullName>
    </submittedName>
</protein>
<dbReference type="EMBL" id="JBHULC010000039">
    <property type="protein sequence ID" value="MFD2524029.1"/>
    <property type="molecule type" value="Genomic_DNA"/>
</dbReference>
<keyword evidence="1" id="KW-0732">Signal</keyword>
<evidence type="ECO:0000313" key="2">
    <source>
        <dbReference type="EMBL" id="MFD2524029.1"/>
    </source>
</evidence>
<gene>
    <name evidence="2" type="ORF">ACFSR2_24220</name>
</gene>
<sequence length="283" mass="32077">MKNLAKIGYIGLFLSAFICCIPPANTLIDETDKSLINVAGENIYSRFNTPIGFERSPVQQNSFAEYLRNLPLKAAGTKVRYYDGSLKHKEVYDAVVDLDIDNKNLQQCADAIIRLRAEHFYAQNAYNKISFSLTNGFRTDYSEWMKGNRVVVKGNTTYWQKSANASNTYKDFRNYLNFVFAYAGTLSLDKSLFNKPIKDLSIGDVFIIGGSPGHAVIVVDVAQNPKGEKVFLLAQSYMPAQEIQILKNPNNRQLSPWYSANITDELITPEWTFKANHLKGWER</sequence>
<organism evidence="2 3">
    <name type="scientific">Emticicia soli</name>
    <dbReference type="NCBI Taxonomy" id="2027878"/>
    <lineage>
        <taxon>Bacteria</taxon>
        <taxon>Pseudomonadati</taxon>
        <taxon>Bacteroidota</taxon>
        <taxon>Cytophagia</taxon>
        <taxon>Cytophagales</taxon>
        <taxon>Leadbetterellaceae</taxon>
        <taxon>Emticicia</taxon>
    </lineage>
</organism>
<name>A0ABW5JF93_9BACT</name>